<evidence type="ECO:0000313" key="2">
    <source>
        <dbReference type="Proteomes" id="UP001175228"/>
    </source>
</evidence>
<dbReference type="EMBL" id="JAUEPU010000010">
    <property type="protein sequence ID" value="KAK0499088.1"/>
    <property type="molecule type" value="Genomic_DNA"/>
</dbReference>
<reference evidence="1" key="1">
    <citation type="submission" date="2023-06" db="EMBL/GenBank/DDBJ databases">
        <authorList>
            <consortium name="Lawrence Berkeley National Laboratory"/>
            <person name="Ahrendt S."/>
            <person name="Sahu N."/>
            <person name="Indic B."/>
            <person name="Wong-Bajracharya J."/>
            <person name="Merenyi Z."/>
            <person name="Ke H.-M."/>
            <person name="Monk M."/>
            <person name="Kocsube S."/>
            <person name="Drula E."/>
            <person name="Lipzen A."/>
            <person name="Balint B."/>
            <person name="Henrissat B."/>
            <person name="Andreopoulos B."/>
            <person name="Martin F.M."/>
            <person name="Harder C.B."/>
            <person name="Rigling D."/>
            <person name="Ford K.L."/>
            <person name="Foster G.D."/>
            <person name="Pangilinan J."/>
            <person name="Papanicolaou A."/>
            <person name="Barry K."/>
            <person name="LaButti K."/>
            <person name="Viragh M."/>
            <person name="Koriabine M."/>
            <person name="Yan M."/>
            <person name="Riley R."/>
            <person name="Champramary S."/>
            <person name="Plett K.L."/>
            <person name="Tsai I.J."/>
            <person name="Slot J."/>
            <person name="Sipos G."/>
            <person name="Plett J."/>
            <person name="Nagy L.G."/>
            <person name="Grigoriev I.V."/>
        </authorList>
    </citation>
    <scope>NUCLEOTIDE SEQUENCE</scope>
    <source>
        <strain evidence="1">HWK02</strain>
    </source>
</reference>
<dbReference type="Gene3D" id="3.40.50.1820">
    <property type="entry name" value="alpha/beta hydrolase"/>
    <property type="match status" value="1"/>
</dbReference>
<dbReference type="InterPro" id="IPR029058">
    <property type="entry name" value="AB_hydrolase_fold"/>
</dbReference>
<proteinExistence type="predicted"/>
<name>A0AA39QCN6_9AGAR</name>
<organism evidence="1 2">
    <name type="scientific">Armillaria luteobubalina</name>
    <dbReference type="NCBI Taxonomy" id="153913"/>
    <lineage>
        <taxon>Eukaryota</taxon>
        <taxon>Fungi</taxon>
        <taxon>Dikarya</taxon>
        <taxon>Basidiomycota</taxon>
        <taxon>Agaricomycotina</taxon>
        <taxon>Agaricomycetes</taxon>
        <taxon>Agaricomycetidae</taxon>
        <taxon>Agaricales</taxon>
        <taxon>Marasmiineae</taxon>
        <taxon>Physalacriaceae</taxon>
        <taxon>Armillaria</taxon>
    </lineage>
</organism>
<accession>A0AA39QCN6</accession>
<dbReference type="AlphaFoldDB" id="A0AA39QCN6"/>
<sequence length="376" mass="40816">MIVKGDILQWSLLWTATAVTTYAQIINGSIVVNSTTGVHLAYLDTGPPANTSSYTTIFAIAGMVYTNLIFQKVMSVASSNSVRFVAIQRRPFPGSTPFTDEELNVTLTGGSGDEQRNFEIEMRGHEIASFVDIFIQNYNLPRISSDGKSGGASLLGWSVGGGYVVAAIASIGTLPVDAQTRLGAYVRSMIVYEAAPIALGLPTPSQNWAPLVDTTIPEDLQLPAFGQWCTGYFDHENFTLSSVHDLDSLSWVLTAPEYVPTFYTIPVEELEEIARYGSDAATDLPFLFFFANQLNAVYRKAFNDEGIGATLPLMKRSFLCGTKTGAFAVSGLWAVQDDQAENGTGTTVEYKLVPGGNHFMIWDNPETIFGAFMDLA</sequence>
<dbReference type="Proteomes" id="UP001175228">
    <property type="component" value="Unassembled WGS sequence"/>
</dbReference>
<keyword evidence="2" id="KW-1185">Reference proteome</keyword>
<comment type="caution">
    <text evidence="1">The sequence shown here is derived from an EMBL/GenBank/DDBJ whole genome shotgun (WGS) entry which is preliminary data.</text>
</comment>
<evidence type="ECO:0000313" key="1">
    <source>
        <dbReference type="EMBL" id="KAK0499088.1"/>
    </source>
</evidence>
<dbReference type="SUPFAM" id="SSF53474">
    <property type="entry name" value="alpha/beta-Hydrolases"/>
    <property type="match status" value="1"/>
</dbReference>
<gene>
    <name evidence="1" type="ORF">EDD18DRAFT_62106</name>
</gene>
<protein>
    <recommendedName>
        <fullName evidence="3">AB hydrolase-1 domain-containing protein</fullName>
    </recommendedName>
</protein>
<evidence type="ECO:0008006" key="3">
    <source>
        <dbReference type="Google" id="ProtNLM"/>
    </source>
</evidence>